<dbReference type="Proteomes" id="UP000600365">
    <property type="component" value="Unassembled WGS sequence"/>
</dbReference>
<accession>A0A917YH03</accession>
<evidence type="ECO:0000313" key="1">
    <source>
        <dbReference type="EMBL" id="GGN96573.1"/>
    </source>
</evidence>
<organism evidence="1 2">
    <name type="scientific">Streptomyces albiflavescens</name>
    <dbReference type="NCBI Taxonomy" id="1623582"/>
    <lineage>
        <taxon>Bacteria</taxon>
        <taxon>Bacillati</taxon>
        <taxon>Actinomycetota</taxon>
        <taxon>Actinomycetes</taxon>
        <taxon>Kitasatosporales</taxon>
        <taxon>Streptomycetaceae</taxon>
        <taxon>Streptomyces</taxon>
    </lineage>
</organism>
<gene>
    <name evidence="1" type="ORF">GCM10011579_098170</name>
</gene>
<name>A0A917YH03_9ACTN</name>
<proteinExistence type="predicted"/>
<dbReference type="EMBL" id="BMMM01000036">
    <property type="protein sequence ID" value="GGN96573.1"/>
    <property type="molecule type" value="Genomic_DNA"/>
</dbReference>
<comment type="caution">
    <text evidence="1">The sequence shown here is derived from an EMBL/GenBank/DDBJ whole genome shotgun (WGS) entry which is preliminary data.</text>
</comment>
<keyword evidence="2" id="KW-1185">Reference proteome</keyword>
<protein>
    <submittedName>
        <fullName evidence="1">Uncharacterized protein</fullName>
    </submittedName>
</protein>
<reference evidence="1 2" key="1">
    <citation type="journal article" date="2014" name="Int. J. Syst. Evol. Microbiol.">
        <title>Complete genome sequence of Corynebacterium casei LMG S-19264T (=DSM 44701T), isolated from a smear-ripened cheese.</title>
        <authorList>
            <consortium name="US DOE Joint Genome Institute (JGI-PGF)"/>
            <person name="Walter F."/>
            <person name="Albersmeier A."/>
            <person name="Kalinowski J."/>
            <person name="Ruckert C."/>
        </authorList>
    </citation>
    <scope>NUCLEOTIDE SEQUENCE [LARGE SCALE GENOMIC DNA]</scope>
    <source>
        <strain evidence="1 2">CGMCC 4.7111</strain>
    </source>
</reference>
<dbReference type="AlphaFoldDB" id="A0A917YH03"/>
<sequence>MSVGYTPSRPRAVPARAATSSSYSIEVTFCSPSRVLSTAVEYPVPVPISSTCIPDSTWRSSSMRRTREGRVLELVGWRMI</sequence>
<evidence type="ECO:0000313" key="2">
    <source>
        <dbReference type="Proteomes" id="UP000600365"/>
    </source>
</evidence>